<comment type="caution">
    <text evidence="2">The sequence shown here is derived from an EMBL/GenBank/DDBJ whole genome shotgun (WGS) entry which is preliminary data.</text>
</comment>
<evidence type="ECO:0000256" key="1">
    <source>
        <dbReference type="SAM" id="MobiDB-lite"/>
    </source>
</evidence>
<dbReference type="AlphaFoldDB" id="A0A699T9Q4"/>
<reference evidence="2" key="1">
    <citation type="journal article" date="2019" name="Sci. Rep.">
        <title>Draft genome of Tanacetum cinerariifolium, the natural source of mosquito coil.</title>
        <authorList>
            <person name="Yamashiro T."/>
            <person name="Shiraishi A."/>
            <person name="Satake H."/>
            <person name="Nakayama K."/>
        </authorList>
    </citation>
    <scope>NUCLEOTIDE SEQUENCE</scope>
</reference>
<sequence>VAVGGGVLGYLHRGRGHGGRAAGVEARHLAAVGSSHCLAGSGVGSAGSPRNSSPSSAAIGRSLPLIGVARLTVATVGGVDGQPQLIEARPGGRAGVLHRVIASTHAAQALAHHISLARGKPVANRLAGKYLRGTTRKIDRDVEHAGRVARSTNHVQFGSCARRSKAERARGPRTE</sequence>
<gene>
    <name evidence="2" type="ORF">Tci_879221</name>
</gene>
<protein>
    <submittedName>
        <fullName evidence="2">Uncharacterized protein</fullName>
    </submittedName>
</protein>
<name>A0A699T9Q4_TANCI</name>
<feature type="region of interest" description="Disordered" evidence="1">
    <location>
        <begin position="149"/>
        <end position="175"/>
    </location>
</feature>
<feature type="non-terminal residue" evidence="2">
    <location>
        <position position="1"/>
    </location>
</feature>
<accession>A0A699T9Q4</accession>
<feature type="compositionally biased region" description="Basic and acidic residues" evidence="1">
    <location>
        <begin position="164"/>
        <end position="175"/>
    </location>
</feature>
<organism evidence="2">
    <name type="scientific">Tanacetum cinerariifolium</name>
    <name type="common">Dalmatian daisy</name>
    <name type="synonym">Chrysanthemum cinerariifolium</name>
    <dbReference type="NCBI Taxonomy" id="118510"/>
    <lineage>
        <taxon>Eukaryota</taxon>
        <taxon>Viridiplantae</taxon>
        <taxon>Streptophyta</taxon>
        <taxon>Embryophyta</taxon>
        <taxon>Tracheophyta</taxon>
        <taxon>Spermatophyta</taxon>
        <taxon>Magnoliopsida</taxon>
        <taxon>eudicotyledons</taxon>
        <taxon>Gunneridae</taxon>
        <taxon>Pentapetalae</taxon>
        <taxon>asterids</taxon>
        <taxon>campanulids</taxon>
        <taxon>Asterales</taxon>
        <taxon>Asteraceae</taxon>
        <taxon>Asteroideae</taxon>
        <taxon>Anthemideae</taxon>
        <taxon>Anthemidinae</taxon>
        <taxon>Tanacetum</taxon>
    </lineage>
</organism>
<dbReference type="EMBL" id="BKCJ011230292">
    <property type="protein sequence ID" value="GFD07252.1"/>
    <property type="molecule type" value="Genomic_DNA"/>
</dbReference>
<proteinExistence type="predicted"/>
<evidence type="ECO:0000313" key="2">
    <source>
        <dbReference type="EMBL" id="GFD07252.1"/>
    </source>
</evidence>